<dbReference type="EMBL" id="PKSL01000343">
    <property type="protein sequence ID" value="POV95467.1"/>
    <property type="molecule type" value="Genomic_DNA"/>
</dbReference>
<proteinExistence type="predicted"/>
<dbReference type="Proteomes" id="UP000239156">
    <property type="component" value="Unassembled WGS sequence"/>
</dbReference>
<name>A0A2S4UDW3_9BASI</name>
<dbReference type="AlphaFoldDB" id="A0A2S4UDW3"/>
<dbReference type="VEuPathDB" id="FungiDB:PSTT_16238"/>
<accession>A0A2S4UDW3</accession>
<keyword evidence="2" id="KW-1185">Reference proteome</keyword>
<evidence type="ECO:0000313" key="1">
    <source>
        <dbReference type="EMBL" id="POV95467.1"/>
    </source>
</evidence>
<sequence length="159" mass="17603">MEGPNQKSASDAYACRWCDKEVKATKRSEYNLKAHRDGADYKSTHKKPCAGRAKAIQSGCSLPPTPAKLTAAKAQSTPNNSGTIVAYTTRGRFDNSTMTKILIIWLIQQSLLWLRMEDFHLRLAFDHAIVSSQLPSCVWGRRACSPTLPGTAFTGHQTY</sequence>
<protein>
    <submittedName>
        <fullName evidence="1">Uncharacterized protein</fullName>
    </submittedName>
</protein>
<evidence type="ECO:0000313" key="2">
    <source>
        <dbReference type="Proteomes" id="UP000239156"/>
    </source>
</evidence>
<organism evidence="1 2">
    <name type="scientific">Puccinia striiformis</name>
    <dbReference type="NCBI Taxonomy" id="27350"/>
    <lineage>
        <taxon>Eukaryota</taxon>
        <taxon>Fungi</taxon>
        <taxon>Dikarya</taxon>
        <taxon>Basidiomycota</taxon>
        <taxon>Pucciniomycotina</taxon>
        <taxon>Pucciniomycetes</taxon>
        <taxon>Pucciniales</taxon>
        <taxon>Pucciniaceae</taxon>
        <taxon>Puccinia</taxon>
    </lineage>
</organism>
<gene>
    <name evidence="1" type="ORF">PSTT_16238</name>
</gene>
<reference evidence="1" key="1">
    <citation type="submission" date="2017-12" db="EMBL/GenBank/DDBJ databases">
        <title>Gene loss provides genomic basis for host adaptation in cereal stripe rust fungi.</title>
        <authorList>
            <person name="Xia C."/>
        </authorList>
    </citation>
    <scope>NUCLEOTIDE SEQUENCE [LARGE SCALE GENOMIC DNA]</scope>
    <source>
        <strain evidence="1">93-210</strain>
    </source>
</reference>
<comment type="caution">
    <text evidence="1">The sequence shown here is derived from an EMBL/GenBank/DDBJ whole genome shotgun (WGS) entry which is preliminary data.</text>
</comment>